<dbReference type="EMBL" id="JBHUOG010000002">
    <property type="protein sequence ID" value="MFD2795153.1"/>
    <property type="molecule type" value="Genomic_DNA"/>
</dbReference>
<proteinExistence type="predicted"/>
<keyword evidence="2" id="KW-0732">Signal</keyword>
<dbReference type="RefSeq" id="WP_377184953.1">
    <property type="nucleotide sequence ID" value="NZ_JBHUOG010000002.1"/>
</dbReference>
<keyword evidence="1" id="KW-1133">Transmembrane helix</keyword>
<evidence type="ECO:0000256" key="1">
    <source>
        <dbReference type="SAM" id="Phobius"/>
    </source>
</evidence>
<feature type="transmembrane region" description="Helical" evidence="1">
    <location>
        <begin position="292"/>
        <end position="310"/>
    </location>
</feature>
<comment type="caution">
    <text evidence="3">The sequence shown here is derived from an EMBL/GenBank/DDBJ whole genome shotgun (WGS) entry which is preliminary data.</text>
</comment>
<feature type="chain" id="PRO_5046559058" evidence="2">
    <location>
        <begin position="27"/>
        <end position="344"/>
    </location>
</feature>
<organism evidence="3 4">
    <name type="scientific">Promicromonospora vindobonensis</name>
    <dbReference type="NCBI Taxonomy" id="195748"/>
    <lineage>
        <taxon>Bacteria</taxon>
        <taxon>Bacillati</taxon>
        <taxon>Actinomycetota</taxon>
        <taxon>Actinomycetes</taxon>
        <taxon>Micrococcales</taxon>
        <taxon>Promicromonosporaceae</taxon>
        <taxon>Promicromonospora</taxon>
    </lineage>
</organism>
<feature type="signal peptide" evidence="2">
    <location>
        <begin position="1"/>
        <end position="26"/>
    </location>
</feature>
<evidence type="ECO:0000313" key="4">
    <source>
        <dbReference type="Proteomes" id="UP001597479"/>
    </source>
</evidence>
<keyword evidence="1" id="KW-0812">Transmembrane</keyword>
<evidence type="ECO:0000313" key="3">
    <source>
        <dbReference type="EMBL" id="MFD2795153.1"/>
    </source>
</evidence>
<sequence>MKNPLVPLAVLTLVAASALVAAPATAAEDDVVTWSVRPGDENREDGRAWVEWAADPGQSRTEHMVVTNHSDDAVEFQLSSADGYFTDNGRFNMLPSHQESVAAGTWIELPESVTVPAGAAEVVPFTVVVPDDAEPGDHAAGVAASVRSTGGGEVAVESRVGFRVMTRVLGELAPSLGLTASASYTGNANPFEPGAVEVAYELENTGNARLNARPEISLSGPFGLGELTLRGEEIVEIAPGETRHGTVRFPDAWPLVAYDVTVVAQPLPISDELSFDGAERGSAQTTVLAVPWPQLLVLVLAGLLTTWSVWRRRRDQRRTEQLVAQAREEAREEALAEAVPHHHS</sequence>
<reference evidence="4" key="1">
    <citation type="journal article" date="2019" name="Int. J. Syst. Evol. Microbiol.">
        <title>The Global Catalogue of Microorganisms (GCM) 10K type strain sequencing project: providing services to taxonomists for standard genome sequencing and annotation.</title>
        <authorList>
            <consortium name="The Broad Institute Genomics Platform"/>
            <consortium name="The Broad Institute Genome Sequencing Center for Infectious Disease"/>
            <person name="Wu L."/>
            <person name="Ma J."/>
        </authorList>
    </citation>
    <scope>NUCLEOTIDE SEQUENCE [LARGE SCALE GENOMIC DNA]</scope>
    <source>
        <strain evidence="4">CCM 7044</strain>
    </source>
</reference>
<protein>
    <submittedName>
        <fullName evidence="3">WxL protein peptidoglycan domain-containing protein</fullName>
    </submittedName>
</protein>
<accession>A0ABW5VTZ7</accession>
<evidence type="ECO:0000256" key="2">
    <source>
        <dbReference type="SAM" id="SignalP"/>
    </source>
</evidence>
<dbReference type="Proteomes" id="UP001597479">
    <property type="component" value="Unassembled WGS sequence"/>
</dbReference>
<keyword evidence="1" id="KW-0472">Membrane</keyword>
<gene>
    <name evidence="3" type="ORF">ACFS27_16465</name>
</gene>
<keyword evidence="4" id="KW-1185">Reference proteome</keyword>
<name>A0ABW5VTZ7_9MICO</name>